<gene>
    <name evidence="6 13" type="primary">glmM</name>
    <name evidence="13" type="ORF">ACFSBI_06130</name>
</gene>
<feature type="binding site" evidence="6">
    <location>
        <position position="241"/>
    </location>
    <ligand>
        <name>Mg(2+)</name>
        <dbReference type="ChEBI" id="CHEBI:18420"/>
    </ligand>
</feature>
<accession>A0ABW4LEA7</accession>
<dbReference type="EMBL" id="JBHUEA010000007">
    <property type="protein sequence ID" value="MFD1721123.1"/>
    <property type="molecule type" value="Genomic_DNA"/>
</dbReference>
<feature type="domain" description="Alpha-D-phosphohexomutase alpha/beta/alpha" evidence="12">
    <location>
        <begin position="258"/>
        <end position="366"/>
    </location>
</feature>
<reference evidence="14" key="1">
    <citation type="journal article" date="2019" name="Int. J. Syst. Evol. Microbiol.">
        <title>The Global Catalogue of Microorganisms (GCM) 10K type strain sequencing project: providing services to taxonomists for standard genome sequencing and annotation.</title>
        <authorList>
            <consortium name="The Broad Institute Genomics Platform"/>
            <consortium name="The Broad Institute Genome Sequencing Center for Infectious Disease"/>
            <person name="Wu L."/>
            <person name="Ma J."/>
        </authorList>
    </citation>
    <scope>NUCLEOTIDE SEQUENCE [LARGE SCALE GENOMIC DNA]</scope>
    <source>
        <strain evidence="14">CGMCC 1.12471</strain>
    </source>
</reference>
<comment type="PTM">
    <text evidence="6">Activated by phosphorylation.</text>
</comment>
<dbReference type="InterPro" id="IPR016066">
    <property type="entry name" value="A-D-PHexomutase_CS"/>
</dbReference>
<evidence type="ECO:0000259" key="12">
    <source>
        <dbReference type="Pfam" id="PF02880"/>
    </source>
</evidence>
<dbReference type="InterPro" id="IPR050060">
    <property type="entry name" value="Phosphoglucosamine_mutase"/>
</dbReference>
<dbReference type="InterPro" id="IPR005843">
    <property type="entry name" value="A-D-PHexomutase_C"/>
</dbReference>
<evidence type="ECO:0000259" key="9">
    <source>
        <dbReference type="Pfam" id="PF00408"/>
    </source>
</evidence>
<dbReference type="PRINTS" id="PR00509">
    <property type="entry name" value="PGMPMM"/>
</dbReference>
<dbReference type="RefSeq" id="WP_377933077.1">
    <property type="nucleotide sequence ID" value="NZ_JBHUEA010000007.1"/>
</dbReference>
<keyword evidence="2 6" id="KW-0597">Phosphoprotein</keyword>
<evidence type="ECO:0000313" key="13">
    <source>
        <dbReference type="EMBL" id="MFD1721123.1"/>
    </source>
</evidence>
<protein>
    <recommendedName>
        <fullName evidence="6 8">Phosphoglucosamine mutase</fullName>
        <ecNumber evidence="6 8">5.4.2.10</ecNumber>
    </recommendedName>
</protein>
<comment type="caution">
    <text evidence="13">The sequence shown here is derived from an EMBL/GenBank/DDBJ whole genome shotgun (WGS) entry which is preliminary data.</text>
</comment>
<dbReference type="Pfam" id="PF02879">
    <property type="entry name" value="PGM_PMM_II"/>
    <property type="match status" value="1"/>
</dbReference>
<dbReference type="SUPFAM" id="SSF53738">
    <property type="entry name" value="Phosphoglucomutase, first 3 domains"/>
    <property type="match status" value="3"/>
</dbReference>
<comment type="similarity">
    <text evidence="1 6 7">Belongs to the phosphohexose mutase family.</text>
</comment>
<comment type="function">
    <text evidence="6 8">Catalyzes the conversion of glucosamine-6-phosphate to glucosamine-1-phosphate.</text>
</comment>
<dbReference type="InterPro" id="IPR016055">
    <property type="entry name" value="A-D-PHexomutase_a/b/a-I/II/III"/>
</dbReference>
<dbReference type="InterPro" id="IPR005846">
    <property type="entry name" value="A-D-PHexomutase_a/b/a-III"/>
</dbReference>
<proteinExistence type="inferred from homology"/>
<evidence type="ECO:0000313" key="14">
    <source>
        <dbReference type="Proteomes" id="UP001597347"/>
    </source>
</evidence>
<feature type="domain" description="Alpha-D-phosphohexomutase alpha/beta/alpha" evidence="10">
    <location>
        <begin position="3"/>
        <end position="135"/>
    </location>
</feature>
<dbReference type="Pfam" id="PF02880">
    <property type="entry name" value="PGM_PMM_III"/>
    <property type="match status" value="1"/>
</dbReference>
<feature type="binding site" evidence="6">
    <location>
        <position position="243"/>
    </location>
    <ligand>
        <name>Mg(2+)</name>
        <dbReference type="ChEBI" id="CHEBI:18420"/>
    </ligand>
</feature>
<feature type="domain" description="Alpha-D-phosphohexomutase C-terminal" evidence="9">
    <location>
        <begin position="374"/>
        <end position="439"/>
    </location>
</feature>
<dbReference type="Pfam" id="PF02878">
    <property type="entry name" value="PGM_PMM_I"/>
    <property type="match status" value="1"/>
</dbReference>
<feature type="binding site" description="via phosphate group" evidence="6">
    <location>
        <position position="104"/>
    </location>
    <ligand>
        <name>Mg(2+)</name>
        <dbReference type="ChEBI" id="CHEBI:18420"/>
    </ligand>
</feature>
<dbReference type="PROSITE" id="PS00710">
    <property type="entry name" value="PGM_PMM"/>
    <property type="match status" value="1"/>
</dbReference>
<evidence type="ECO:0000256" key="1">
    <source>
        <dbReference type="ARBA" id="ARBA00010231"/>
    </source>
</evidence>
<dbReference type="NCBIfam" id="TIGR01455">
    <property type="entry name" value="glmM"/>
    <property type="match status" value="1"/>
</dbReference>
<keyword evidence="14" id="KW-1185">Reference proteome</keyword>
<evidence type="ECO:0000256" key="2">
    <source>
        <dbReference type="ARBA" id="ARBA00022553"/>
    </source>
</evidence>
<name>A0ABW4LEA7_9MICO</name>
<evidence type="ECO:0000256" key="5">
    <source>
        <dbReference type="ARBA" id="ARBA00023235"/>
    </source>
</evidence>
<dbReference type="Gene3D" id="3.30.310.50">
    <property type="entry name" value="Alpha-D-phosphohexomutase, C-terminal domain"/>
    <property type="match status" value="1"/>
</dbReference>
<keyword evidence="4 6" id="KW-0460">Magnesium</keyword>
<dbReference type="InterPro" id="IPR005844">
    <property type="entry name" value="A-D-PHexomutase_a/b/a-I"/>
</dbReference>
<feature type="active site" description="Phosphoserine intermediate" evidence="6">
    <location>
        <position position="104"/>
    </location>
</feature>
<feature type="domain" description="Alpha-D-phosphohexomutase alpha/beta/alpha" evidence="11">
    <location>
        <begin position="159"/>
        <end position="254"/>
    </location>
</feature>
<comment type="catalytic activity">
    <reaction evidence="6 8">
        <text>alpha-D-glucosamine 1-phosphate = D-glucosamine 6-phosphate</text>
        <dbReference type="Rhea" id="RHEA:23424"/>
        <dbReference type="ChEBI" id="CHEBI:58516"/>
        <dbReference type="ChEBI" id="CHEBI:58725"/>
        <dbReference type="EC" id="5.4.2.10"/>
    </reaction>
</comment>
<dbReference type="HAMAP" id="MF_01554_B">
    <property type="entry name" value="GlmM_B"/>
    <property type="match status" value="1"/>
</dbReference>
<feature type="modified residue" description="Phosphoserine" evidence="6">
    <location>
        <position position="104"/>
    </location>
</feature>
<keyword evidence="3 6" id="KW-0479">Metal-binding</keyword>
<evidence type="ECO:0000256" key="8">
    <source>
        <dbReference type="RuleBase" id="RU004327"/>
    </source>
</evidence>
<dbReference type="InterPro" id="IPR006352">
    <property type="entry name" value="GlmM_bact"/>
</dbReference>
<dbReference type="Pfam" id="PF00408">
    <property type="entry name" value="PGM_PMM_IV"/>
    <property type="match status" value="1"/>
</dbReference>
<evidence type="ECO:0000259" key="10">
    <source>
        <dbReference type="Pfam" id="PF02878"/>
    </source>
</evidence>
<dbReference type="Gene3D" id="3.40.120.10">
    <property type="entry name" value="Alpha-D-Glucose-1,6-Bisphosphate, subunit A, domain 3"/>
    <property type="match status" value="3"/>
</dbReference>
<dbReference type="SUPFAM" id="SSF55957">
    <property type="entry name" value="Phosphoglucomutase, C-terminal domain"/>
    <property type="match status" value="1"/>
</dbReference>
<feature type="binding site" evidence="6">
    <location>
        <position position="245"/>
    </location>
    <ligand>
        <name>Mg(2+)</name>
        <dbReference type="ChEBI" id="CHEBI:18420"/>
    </ligand>
</feature>
<evidence type="ECO:0000256" key="3">
    <source>
        <dbReference type="ARBA" id="ARBA00022723"/>
    </source>
</evidence>
<evidence type="ECO:0000259" key="11">
    <source>
        <dbReference type="Pfam" id="PF02879"/>
    </source>
</evidence>
<dbReference type="InterPro" id="IPR036900">
    <property type="entry name" value="A-D-PHexomutase_C_sf"/>
</dbReference>
<evidence type="ECO:0000256" key="6">
    <source>
        <dbReference type="HAMAP-Rule" id="MF_01554"/>
    </source>
</evidence>
<dbReference type="Proteomes" id="UP001597347">
    <property type="component" value="Unassembled WGS sequence"/>
</dbReference>
<dbReference type="InterPro" id="IPR005841">
    <property type="entry name" value="Alpha-D-phosphohexomutase_SF"/>
</dbReference>
<keyword evidence="5 6" id="KW-0413">Isomerase</keyword>
<dbReference type="InterPro" id="IPR005845">
    <property type="entry name" value="A-D-PHexomutase_a/b/a-II"/>
</dbReference>
<dbReference type="EC" id="5.4.2.10" evidence="6 8"/>
<organism evidence="13 14">
    <name type="scientific">Amnibacterium endophyticum</name>
    <dbReference type="NCBI Taxonomy" id="2109337"/>
    <lineage>
        <taxon>Bacteria</taxon>
        <taxon>Bacillati</taxon>
        <taxon>Actinomycetota</taxon>
        <taxon>Actinomycetes</taxon>
        <taxon>Micrococcales</taxon>
        <taxon>Microbacteriaceae</taxon>
        <taxon>Amnibacterium</taxon>
    </lineage>
</organism>
<dbReference type="PANTHER" id="PTHR42946">
    <property type="entry name" value="PHOSPHOHEXOSE MUTASE"/>
    <property type="match status" value="1"/>
</dbReference>
<evidence type="ECO:0000256" key="4">
    <source>
        <dbReference type="ARBA" id="ARBA00022842"/>
    </source>
</evidence>
<sequence>MARLFGTDGVRGLANREVTPALALSLAQAAAHVLGAEPRGEGRRPLAVLARDPRISGDFIASATAAGLAASGVDVYDAGVIPTPAAAYLIADIGADFGVMISASHNPAPDNGIKIFARGGRKLPDEVEDRIEAAMALPPLAPTGAEVGRIQRFADAEDRYVVHLVETLPHRLDGLRIVLDCANGAAAGVSPEAFHLAGAEVVTIGNDPDGVNINDGVGSTHLGPLQAAVLAEGADLGIAHDGDADRCLAVDGTGQVVDGDRIMAILAKSMLQRGVLRQSTLVTTVMSNIGLHRAMRGAGIEVVQTRVGDRYVLEELGARGLSLGGEQSGHVIMSDFATTGDGLLTGLHIAAEVARSGRSLAALAGEIAIFPQVLVNVREVDRTRTSDEQLLAAIAEAEASLGDSGRVLVRASGTEQMVRVMVEAAEHATAQTVAESLAEVVRARLALAPNP</sequence>
<dbReference type="PANTHER" id="PTHR42946:SF1">
    <property type="entry name" value="PHOSPHOGLUCOMUTASE (ALPHA-D-GLUCOSE-1,6-BISPHOSPHATE-DEPENDENT)"/>
    <property type="match status" value="1"/>
</dbReference>
<dbReference type="CDD" id="cd05802">
    <property type="entry name" value="GlmM"/>
    <property type="match status" value="1"/>
</dbReference>
<dbReference type="GO" id="GO:0008966">
    <property type="term" value="F:phosphoglucosamine mutase activity"/>
    <property type="evidence" value="ECO:0007669"/>
    <property type="project" value="UniProtKB-EC"/>
</dbReference>
<evidence type="ECO:0000256" key="7">
    <source>
        <dbReference type="RuleBase" id="RU004326"/>
    </source>
</evidence>
<comment type="cofactor">
    <cofactor evidence="6">
        <name>Mg(2+)</name>
        <dbReference type="ChEBI" id="CHEBI:18420"/>
    </cofactor>
    <text evidence="6">Binds 1 Mg(2+) ion per subunit.</text>
</comment>